<dbReference type="EMBL" id="ATDL01000015">
    <property type="protein sequence ID" value="ERJ58993.1"/>
    <property type="molecule type" value="Genomic_DNA"/>
</dbReference>
<reference evidence="4 5" key="1">
    <citation type="journal article" date="2013" name="Genome Announc.">
        <title>The Draft Genome Sequence of Sphingomonas paucimobilis Strain HER1398 (Proteobacteria), Host to the Giant PAU Phage, Indicates That It Is a Member of the Genus Sphingobacterium (Bacteroidetes).</title>
        <authorList>
            <person name="White R.A.III."/>
            <person name="Suttle C.A."/>
        </authorList>
    </citation>
    <scope>NUCLEOTIDE SEQUENCE [LARGE SCALE GENOMIC DNA]</scope>
    <source>
        <strain evidence="4 5">HER1398</strain>
    </source>
</reference>
<keyword evidence="1" id="KW-1133">Transmembrane helix</keyword>
<dbReference type="InterPro" id="IPR012373">
    <property type="entry name" value="Ferrdict_sens_TM"/>
</dbReference>
<gene>
    <name evidence="4" type="ORF">M472_09445</name>
</gene>
<dbReference type="GO" id="GO:0016989">
    <property type="term" value="F:sigma factor antagonist activity"/>
    <property type="evidence" value="ECO:0007669"/>
    <property type="project" value="TreeGrafter"/>
</dbReference>
<protein>
    <recommendedName>
        <fullName evidence="6">FecR protein domain-containing protein</fullName>
    </recommendedName>
</protein>
<dbReference type="InterPro" id="IPR006860">
    <property type="entry name" value="FecR"/>
</dbReference>
<keyword evidence="1" id="KW-0812">Transmembrane</keyword>
<dbReference type="STRING" id="1346330.M472_09445"/>
<dbReference type="AlphaFoldDB" id="U2J8J9"/>
<dbReference type="Gene3D" id="2.60.120.1440">
    <property type="match status" value="1"/>
</dbReference>
<feature type="transmembrane region" description="Helical" evidence="1">
    <location>
        <begin position="80"/>
        <end position="99"/>
    </location>
</feature>
<organism evidence="4 5">
    <name type="scientific">Sphingobacterium paucimobilis HER1398</name>
    <dbReference type="NCBI Taxonomy" id="1346330"/>
    <lineage>
        <taxon>Bacteria</taxon>
        <taxon>Pseudomonadati</taxon>
        <taxon>Bacteroidota</taxon>
        <taxon>Sphingobacteriia</taxon>
        <taxon>Sphingobacteriales</taxon>
        <taxon>Sphingobacteriaceae</taxon>
        <taxon>Sphingobacterium</taxon>
    </lineage>
</organism>
<dbReference type="Proteomes" id="UP000016584">
    <property type="component" value="Unassembled WGS sequence"/>
</dbReference>
<evidence type="ECO:0000313" key="4">
    <source>
        <dbReference type="EMBL" id="ERJ58993.1"/>
    </source>
</evidence>
<name>U2J8J9_9SPHI</name>
<dbReference type="PIRSF" id="PIRSF018266">
    <property type="entry name" value="FecR"/>
    <property type="match status" value="1"/>
</dbReference>
<dbReference type="PANTHER" id="PTHR30273">
    <property type="entry name" value="PERIPLASMIC SIGNAL SENSOR AND SIGMA FACTOR ACTIVATOR FECR-RELATED"/>
    <property type="match status" value="1"/>
</dbReference>
<comment type="caution">
    <text evidence="4">The sequence shown here is derived from an EMBL/GenBank/DDBJ whole genome shotgun (WGS) entry which is preliminary data.</text>
</comment>
<evidence type="ECO:0000259" key="2">
    <source>
        <dbReference type="Pfam" id="PF04773"/>
    </source>
</evidence>
<keyword evidence="5" id="KW-1185">Reference proteome</keyword>
<dbReference type="InterPro" id="IPR032508">
    <property type="entry name" value="FecR_C"/>
</dbReference>
<sequence>MNTNQSKDTMKRKIGKKLLKKYLSGKSSEKENRIIEDWYAYRTIVASEDYGTEDYARIKSEIWEALESKSLRSGTSRFKWLPYAAALILTLTFAGIYLYRTSSKIYSVQNYSGTPINPGKSGATLTLSDGSRIDLSEANIGQLTTESGVIVSKSAEGSLVYRFEKSSRESANTINTLSTAKGETYQLVLPDGSKIWLNSASSISFSSTIGQGRIRKVSLEGEGYFEIAKSKIPFVVETASQKVEVLGTHFNIEAYKSGEAVVKTTLIEGRVKVLSNGESSILSPGQQAVSKTGRLSIHEEDLEAVLAWKNGFFKFDGNLVDVMETLSRWYDVKVDYRADVPKELSLWGYVSRSNDLISILSQLERTNKIRFEIQGRKVTVLPH</sequence>
<dbReference type="PATRIC" id="fig|1346330.5.peg.2323"/>
<proteinExistence type="predicted"/>
<feature type="domain" description="Protein FecR C-terminal" evidence="3">
    <location>
        <begin position="318"/>
        <end position="380"/>
    </location>
</feature>
<dbReference type="Gene3D" id="3.55.50.30">
    <property type="match status" value="1"/>
</dbReference>
<dbReference type="eggNOG" id="COG3712">
    <property type="taxonomic scope" value="Bacteria"/>
</dbReference>
<evidence type="ECO:0000259" key="3">
    <source>
        <dbReference type="Pfam" id="PF16344"/>
    </source>
</evidence>
<dbReference type="PANTHER" id="PTHR30273:SF2">
    <property type="entry name" value="PROTEIN FECR"/>
    <property type="match status" value="1"/>
</dbReference>
<evidence type="ECO:0008006" key="6">
    <source>
        <dbReference type="Google" id="ProtNLM"/>
    </source>
</evidence>
<accession>U2J8J9</accession>
<feature type="domain" description="FecR protein" evidence="2">
    <location>
        <begin position="176"/>
        <end position="272"/>
    </location>
</feature>
<keyword evidence="1" id="KW-0472">Membrane</keyword>
<dbReference type="Pfam" id="PF04773">
    <property type="entry name" value="FecR"/>
    <property type="match status" value="1"/>
</dbReference>
<evidence type="ECO:0000313" key="5">
    <source>
        <dbReference type="Proteomes" id="UP000016584"/>
    </source>
</evidence>
<evidence type="ECO:0000256" key="1">
    <source>
        <dbReference type="SAM" id="Phobius"/>
    </source>
</evidence>
<dbReference type="Pfam" id="PF16344">
    <property type="entry name" value="FecR_C"/>
    <property type="match status" value="1"/>
</dbReference>